<dbReference type="EMBL" id="SZYD01000017">
    <property type="protein sequence ID" value="KAD3067971.1"/>
    <property type="molecule type" value="Genomic_DNA"/>
</dbReference>
<dbReference type="PROSITE" id="PS01095">
    <property type="entry name" value="GH18_1"/>
    <property type="match status" value="1"/>
</dbReference>
<dbReference type="PROSITE" id="PS51910">
    <property type="entry name" value="GH18_2"/>
    <property type="match status" value="1"/>
</dbReference>
<keyword evidence="5 6" id="KW-0326">Glycosidase</keyword>
<dbReference type="AlphaFoldDB" id="A0A5N6M2K8"/>
<feature type="domain" description="GH18" evidence="8">
    <location>
        <begin position="497"/>
        <end position="842"/>
    </location>
</feature>
<keyword evidence="10" id="KW-1185">Reference proteome</keyword>
<dbReference type="OrthoDB" id="73875at2759"/>
<sequence>MQQSEDEVEEVPQQQHDVEEQNDFLDVGEPSNSNGREGRNRKTPSYLRDYVTGFSVEDEMNTGINNHEDPTTYEEAAKSEKWQDATKVEMQAIVKNQTWQLVELPDYAKCIGVKWIYKTKLNEHGEIVKHKARLVARGYCQEQGIDYQEVYAPVARMDTIRVMIALAAQRGWNVFQMDVKSAFLYGTLQEEVYVQQPQGFVVQGSEQKVYKLHKALYGLKQAPRAWFSRIETYFLDKGFKKSDKEHTLFISENKKGGILFRKNEILPWNRSNETNLGIHISQHKYALEILKRFDMINCNAVVNPIVPGTKFTSNPTESHLAAAKRVLRYLQGTSDFGIWYRRGGNGALETFTDSDFAGDLDTRKSTSGYVFLWDEGAVAWSSKKQDIVALSSTEAEYIAAASCACQVLWFKEILEELGLKQEGSMKIKCDNTSSIKLSKNPVFHGRCKHIGVRFHFLRDLVKTGEVELEHCGTAEQLADIFTKPLGREVFLKMRSQIIKGGYWPSWAQDSFPPDNINTAYFTHVFYAFLSPDPSTFKFQIDATTASALNSFNTILHQKNPPVKTLFSVGGGSAGSQLFSNMASSPDSRASFIGSAIQVARRYKFDGIDLDWEFPETQTDMDNFGILLDEWRAAVNEEAKSTGKTPLLLSAATNYKPEMTFDEVCTYPVESINNNLDWINAMCYDYHGSWDVSATGTLAALYDPNGDVSTSDGLHSWIDAGIQKKKLIMGLPLYGRTWKLKNPAVHGIGAPAVGLGPGNDGAMLYSEVQTFNAKNKATVVFDKPTVSYYSFSGTSWIGYDDVASVKQKIQYAKSIGIGGYFFWTIVGDQNWKVSQQASGTWTN</sequence>
<feature type="region of interest" description="Disordered" evidence="7">
    <location>
        <begin position="1"/>
        <end position="44"/>
    </location>
</feature>
<dbReference type="SUPFAM" id="SSF54556">
    <property type="entry name" value="Chitinase insertion domain"/>
    <property type="match status" value="1"/>
</dbReference>
<dbReference type="CDD" id="cd09272">
    <property type="entry name" value="RNase_HI_RT_Ty1"/>
    <property type="match status" value="1"/>
</dbReference>
<dbReference type="InterPro" id="IPR011583">
    <property type="entry name" value="Chitinase_II/V-like_cat"/>
</dbReference>
<evidence type="ECO:0000313" key="9">
    <source>
        <dbReference type="EMBL" id="KAD3067971.1"/>
    </source>
</evidence>
<dbReference type="InterPro" id="IPR001223">
    <property type="entry name" value="Glyco_hydro18_cat"/>
</dbReference>
<dbReference type="SUPFAM" id="SSF51445">
    <property type="entry name" value="(Trans)glycosidases"/>
    <property type="match status" value="1"/>
</dbReference>
<evidence type="ECO:0000256" key="1">
    <source>
        <dbReference type="ARBA" id="ARBA00008682"/>
    </source>
</evidence>
<gene>
    <name evidence="9" type="ORF">E3N88_35851</name>
</gene>
<keyword evidence="3 6" id="KW-0378">Hydrolase</keyword>
<keyword evidence="4" id="KW-0325">Glycoprotein</keyword>
<dbReference type="Pfam" id="PF00704">
    <property type="entry name" value="Glyco_hydro_18"/>
    <property type="match status" value="1"/>
</dbReference>
<comment type="similarity">
    <text evidence="1">Belongs to the glycosyl hydrolase 18 family. Chitinase class V subfamily.</text>
</comment>
<keyword evidence="2" id="KW-0732">Signal</keyword>
<reference evidence="9 10" key="1">
    <citation type="submission" date="2019-05" db="EMBL/GenBank/DDBJ databases">
        <title>Mikania micrantha, genome provides insights into the molecular mechanism of rapid growth.</title>
        <authorList>
            <person name="Liu B."/>
        </authorList>
    </citation>
    <scope>NUCLEOTIDE SEQUENCE [LARGE SCALE GENOMIC DNA]</scope>
    <source>
        <strain evidence="9">NLD-2019</strain>
        <tissue evidence="9">Leaf</tissue>
    </source>
</reference>
<evidence type="ECO:0000256" key="7">
    <source>
        <dbReference type="SAM" id="MobiDB-lite"/>
    </source>
</evidence>
<dbReference type="Proteomes" id="UP000326396">
    <property type="component" value="Linkage Group LG7"/>
</dbReference>
<dbReference type="PANTHER" id="PTHR11177">
    <property type="entry name" value="CHITINASE"/>
    <property type="match status" value="1"/>
</dbReference>
<proteinExistence type="inferred from homology"/>
<evidence type="ECO:0000256" key="4">
    <source>
        <dbReference type="ARBA" id="ARBA00023180"/>
    </source>
</evidence>
<dbReference type="FunFam" id="3.10.50.10:FF:000003">
    <property type="entry name" value="Class V chitinase CHIT5b"/>
    <property type="match status" value="1"/>
</dbReference>
<dbReference type="Pfam" id="PF07727">
    <property type="entry name" value="RVT_2"/>
    <property type="match status" value="1"/>
</dbReference>
<evidence type="ECO:0000256" key="2">
    <source>
        <dbReference type="ARBA" id="ARBA00022729"/>
    </source>
</evidence>
<name>A0A5N6M2K8_9ASTR</name>
<feature type="compositionally biased region" description="Acidic residues" evidence="7">
    <location>
        <begin position="1"/>
        <end position="10"/>
    </location>
</feature>
<dbReference type="GO" id="GO:0004568">
    <property type="term" value="F:chitinase activity"/>
    <property type="evidence" value="ECO:0007669"/>
    <property type="project" value="TreeGrafter"/>
</dbReference>
<dbReference type="Gene3D" id="3.20.20.80">
    <property type="entry name" value="Glycosidases"/>
    <property type="match status" value="1"/>
</dbReference>
<dbReference type="PANTHER" id="PTHR11177:SF396">
    <property type="entry name" value="NOD FACTOR HYDROLASE PROTEIN 1"/>
    <property type="match status" value="1"/>
</dbReference>
<protein>
    <recommendedName>
        <fullName evidence="8">GH18 domain-containing protein</fullName>
    </recommendedName>
</protein>
<accession>A0A5N6M2K8</accession>
<dbReference type="CDD" id="cd02879">
    <property type="entry name" value="GH18_plant_chitinase_class_V"/>
    <property type="match status" value="1"/>
</dbReference>
<dbReference type="InterPro" id="IPR001579">
    <property type="entry name" value="Glyco_hydro_18_chit_AS"/>
</dbReference>
<evidence type="ECO:0000259" key="8">
    <source>
        <dbReference type="PROSITE" id="PS51910"/>
    </source>
</evidence>
<dbReference type="SMART" id="SM00636">
    <property type="entry name" value="Glyco_18"/>
    <property type="match status" value="1"/>
</dbReference>
<evidence type="ECO:0000256" key="6">
    <source>
        <dbReference type="RuleBase" id="RU000489"/>
    </source>
</evidence>
<evidence type="ECO:0000256" key="5">
    <source>
        <dbReference type="ARBA" id="ARBA00023295"/>
    </source>
</evidence>
<dbReference type="InterPro" id="IPR050314">
    <property type="entry name" value="Glycosyl_Hydrlase_18"/>
</dbReference>
<evidence type="ECO:0000256" key="3">
    <source>
        <dbReference type="ARBA" id="ARBA00022801"/>
    </source>
</evidence>
<organism evidence="9 10">
    <name type="scientific">Mikania micrantha</name>
    <name type="common">bitter vine</name>
    <dbReference type="NCBI Taxonomy" id="192012"/>
    <lineage>
        <taxon>Eukaryota</taxon>
        <taxon>Viridiplantae</taxon>
        <taxon>Streptophyta</taxon>
        <taxon>Embryophyta</taxon>
        <taxon>Tracheophyta</taxon>
        <taxon>Spermatophyta</taxon>
        <taxon>Magnoliopsida</taxon>
        <taxon>eudicotyledons</taxon>
        <taxon>Gunneridae</taxon>
        <taxon>Pentapetalae</taxon>
        <taxon>asterids</taxon>
        <taxon>campanulids</taxon>
        <taxon>Asterales</taxon>
        <taxon>Asteraceae</taxon>
        <taxon>Asteroideae</taxon>
        <taxon>Heliantheae alliance</taxon>
        <taxon>Eupatorieae</taxon>
        <taxon>Mikania</taxon>
    </lineage>
</organism>
<dbReference type="SUPFAM" id="SSF56672">
    <property type="entry name" value="DNA/RNA polymerases"/>
    <property type="match status" value="1"/>
</dbReference>
<dbReference type="GO" id="GO:0008061">
    <property type="term" value="F:chitin binding"/>
    <property type="evidence" value="ECO:0007669"/>
    <property type="project" value="InterPro"/>
</dbReference>
<dbReference type="InterPro" id="IPR029070">
    <property type="entry name" value="Chitinase_insertion_sf"/>
</dbReference>
<dbReference type="InterPro" id="IPR043502">
    <property type="entry name" value="DNA/RNA_pol_sf"/>
</dbReference>
<dbReference type="GO" id="GO:0005975">
    <property type="term" value="P:carbohydrate metabolic process"/>
    <property type="evidence" value="ECO:0007669"/>
    <property type="project" value="InterPro"/>
</dbReference>
<comment type="caution">
    <text evidence="9">The sequence shown here is derived from an EMBL/GenBank/DDBJ whole genome shotgun (WGS) entry which is preliminary data.</text>
</comment>
<dbReference type="GO" id="GO:0005576">
    <property type="term" value="C:extracellular region"/>
    <property type="evidence" value="ECO:0007669"/>
    <property type="project" value="TreeGrafter"/>
</dbReference>
<dbReference type="Gene3D" id="3.10.50.10">
    <property type="match status" value="1"/>
</dbReference>
<evidence type="ECO:0000313" key="10">
    <source>
        <dbReference type="Proteomes" id="UP000326396"/>
    </source>
</evidence>
<dbReference type="InterPro" id="IPR017853">
    <property type="entry name" value="GH"/>
</dbReference>
<dbReference type="InterPro" id="IPR013103">
    <property type="entry name" value="RVT_2"/>
</dbReference>
<dbReference type="GO" id="GO:0006032">
    <property type="term" value="P:chitin catabolic process"/>
    <property type="evidence" value="ECO:0007669"/>
    <property type="project" value="TreeGrafter"/>
</dbReference>